<name>A0AAD7EFX5_9AGAR</name>
<keyword evidence="2" id="KW-1185">Reference proteome</keyword>
<dbReference type="EMBL" id="JARIHO010000050">
    <property type="protein sequence ID" value="KAJ7321686.1"/>
    <property type="molecule type" value="Genomic_DNA"/>
</dbReference>
<proteinExistence type="predicted"/>
<evidence type="ECO:0000313" key="1">
    <source>
        <dbReference type="EMBL" id="KAJ7321686.1"/>
    </source>
</evidence>
<accession>A0AAD7EFX5</accession>
<comment type="caution">
    <text evidence="1">The sequence shown here is derived from an EMBL/GenBank/DDBJ whole genome shotgun (WGS) entry which is preliminary data.</text>
</comment>
<dbReference type="Proteomes" id="UP001218218">
    <property type="component" value="Unassembled WGS sequence"/>
</dbReference>
<gene>
    <name evidence="1" type="ORF">DFH08DRAFT_818549</name>
</gene>
<organism evidence="1 2">
    <name type="scientific">Mycena albidolilacea</name>
    <dbReference type="NCBI Taxonomy" id="1033008"/>
    <lineage>
        <taxon>Eukaryota</taxon>
        <taxon>Fungi</taxon>
        <taxon>Dikarya</taxon>
        <taxon>Basidiomycota</taxon>
        <taxon>Agaricomycotina</taxon>
        <taxon>Agaricomycetes</taxon>
        <taxon>Agaricomycetidae</taxon>
        <taxon>Agaricales</taxon>
        <taxon>Marasmiineae</taxon>
        <taxon>Mycenaceae</taxon>
        <taxon>Mycena</taxon>
    </lineage>
</organism>
<dbReference type="AlphaFoldDB" id="A0AAD7EFX5"/>
<reference evidence="1" key="1">
    <citation type="submission" date="2023-03" db="EMBL/GenBank/DDBJ databases">
        <title>Massive genome expansion in bonnet fungi (Mycena s.s.) driven by repeated elements and novel gene families across ecological guilds.</title>
        <authorList>
            <consortium name="Lawrence Berkeley National Laboratory"/>
            <person name="Harder C.B."/>
            <person name="Miyauchi S."/>
            <person name="Viragh M."/>
            <person name="Kuo A."/>
            <person name="Thoen E."/>
            <person name="Andreopoulos B."/>
            <person name="Lu D."/>
            <person name="Skrede I."/>
            <person name="Drula E."/>
            <person name="Henrissat B."/>
            <person name="Morin E."/>
            <person name="Kohler A."/>
            <person name="Barry K."/>
            <person name="LaButti K."/>
            <person name="Morin E."/>
            <person name="Salamov A."/>
            <person name="Lipzen A."/>
            <person name="Mereny Z."/>
            <person name="Hegedus B."/>
            <person name="Baldrian P."/>
            <person name="Stursova M."/>
            <person name="Weitz H."/>
            <person name="Taylor A."/>
            <person name="Grigoriev I.V."/>
            <person name="Nagy L.G."/>
            <person name="Martin F."/>
            <person name="Kauserud H."/>
        </authorList>
    </citation>
    <scope>NUCLEOTIDE SEQUENCE</scope>
    <source>
        <strain evidence="1">CBHHK002</strain>
    </source>
</reference>
<protein>
    <submittedName>
        <fullName evidence="1">Uncharacterized protein</fullName>
    </submittedName>
</protein>
<evidence type="ECO:0000313" key="2">
    <source>
        <dbReference type="Proteomes" id="UP001218218"/>
    </source>
</evidence>
<sequence>MSGILAHIHYVPPSARLSLPSNLSTPHLLQGDLLKAVELWNTARPLFEQSSQAKEVQCVDERLACVGSDVLEQHRENIARLVEFNVPSSNPSSIKHEEQVKLVDEPLKQGVV</sequence>